<feature type="signal peptide" evidence="1">
    <location>
        <begin position="1"/>
        <end position="22"/>
    </location>
</feature>
<sequence length="118" mass="13283">MFRSKFVQAMIIVSIFFNGVFTEQIPSPDIEDDCSQEATNVCRSNQHVKVSTTAFWSCWLSKFNLCALPLKAMKISKWDLSRGSSGCSPQDKTVDVCYDDVDSVEICIPIVYEVLICL</sequence>
<organism evidence="2 3">
    <name type="scientific">Clytia hemisphaerica</name>
    <dbReference type="NCBI Taxonomy" id="252671"/>
    <lineage>
        <taxon>Eukaryota</taxon>
        <taxon>Metazoa</taxon>
        <taxon>Cnidaria</taxon>
        <taxon>Hydrozoa</taxon>
        <taxon>Hydroidolina</taxon>
        <taxon>Leptothecata</taxon>
        <taxon>Obeliida</taxon>
        <taxon>Clytiidae</taxon>
        <taxon>Clytia</taxon>
    </lineage>
</organism>
<keyword evidence="3" id="KW-1185">Reference proteome</keyword>
<dbReference type="Proteomes" id="UP000594262">
    <property type="component" value="Unplaced"/>
</dbReference>
<feature type="chain" id="PRO_5029529573" description="Secreted protein" evidence="1">
    <location>
        <begin position="23"/>
        <end position="118"/>
    </location>
</feature>
<evidence type="ECO:0000313" key="3">
    <source>
        <dbReference type="Proteomes" id="UP000594262"/>
    </source>
</evidence>
<evidence type="ECO:0000313" key="2">
    <source>
        <dbReference type="EnsemblMetazoa" id="CLYHEMP017213.1"/>
    </source>
</evidence>
<name>A0A7M5X4E1_9CNID</name>
<protein>
    <recommendedName>
        <fullName evidence="4">Secreted protein</fullName>
    </recommendedName>
</protein>
<keyword evidence="1" id="KW-0732">Signal</keyword>
<accession>A0A7M5X4E1</accession>
<proteinExistence type="predicted"/>
<evidence type="ECO:0008006" key="4">
    <source>
        <dbReference type="Google" id="ProtNLM"/>
    </source>
</evidence>
<reference evidence="2" key="1">
    <citation type="submission" date="2021-01" db="UniProtKB">
        <authorList>
            <consortium name="EnsemblMetazoa"/>
        </authorList>
    </citation>
    <scope>IDENTIFICATION</scope>
</reference>
<dbReference type="EnsemblMetazoa" id="CLYHEMT017213.1">
    <property type="protein sequence ID" value="CLYHEMP017213.1"/>
    <property type="gene ID" value="CLYHEMG017213"/>
</dbReference>
<evidence type="ECO:0000256" key="1">
    <source>
        <dbReference type="SAM" id="SignalP"/>
    </source>
</evidence>
<dbReference type="AlphaFoldDB" id="A0A7M5X4E1"/>